<sequence length="121" mass="14230">MNNTNPPKLLFLTKAQRQQLALQHLQEQCANNASDSPASKPSSERQRERDHDSEMRNHEREREHEREEEAKAREQVRLDKLAEREMEKELDAIKEQYLGSKKPKKRGWNGSKGTEEAHNQE</sequence>
<reference evidence="2 3" key="1">
    <citation type="journal article" date="2024" name="G3 (Bethesda)">
        <title>Genome assembly of Hibiscus sabdariffa L. provides insights into metabolisms of medicinal natural products.</title>
        <authorList>
            <person name="Kim T."/>
        </authorList>
    </citation>
    <scope>NUCLEOTIDE SEQUENCE [LARGE SCALE GENOMIC DNA]</scope>
    <source>
        <strain evidence="2">TK-2024</strain>
        <tissue evidence="2">Old leaves</tissue>
    </source>
</reference>
<dbReference type="EMBL" id="JBBPBM010000017">
    <property type="protein sequence ID" value="KAK8556205.1"/>
    <property type="molecule type" value="Genomic_DNA"/>
</dbReference>
<name>A0ABR2E9H0_9ROSI</name>
<feature type="region of interest" description="Disordered" evidence="1">
    <location>
        <begin position="26"/>
        <end position="121"/>
    </location>
</feature>
<evidence type="ECO:0000256" key="1">
    <source>
        <dbReference type="SAM" id="MobiDB-lite"/>
    </source>
</evidence>
<evidence type="ECO:0000313" key="2">
    <source>
        <dbReference type="EMBL" id="KAK8556205.1"/>
    </source>
</evidence>
<gene>
    <name evidence="2" type="ORF">V6N12_002616</name>
</gene>
<evidence type="ECO:0000313" key="3">
    <source>
        <dbReference type="Proteomes" id="UP001472677"/>
    </source>
</evidence>
<dbReference type="Proteomes" id="UP001472677">
    <property type="component" value="Unassembled WGS sequence"/>
</dbReference>
<keyword evidence="3" id="KW-1185">Reference proteome</keyword>
<proteinExistence type="predicted"/>
<protein>
    <submittedName>
        <fullName evidence="2">Uncharacterized protein</fullName>
    </submittedName>
</protein>
<accession>A0ABR2E9H0</accession>
<feature type="compositionally biased region" description="Basic and acidic residues" evidence="1">
    <location>
        <begin position="42"/>
        <end position="94"/>
    </location>
</feature>
<organism evidence="2 3">
    <name type="scientific">Hibiscus sabdariffa</name>
    <name type="common">roselle</name>
    <dbReference type="NCBI Taxonomy" id="183260"/>
    <lineage>
        <taxon>Eukaryota</taxon>
        <taxon>Viridiplantae</taxon>
        <taxon>Streptophyta</taxon>
        <taxon>Embryophyta</taxon>
        <taxon>Tracheophyta</taxon>
        <taxon>Spermatophyta</taxon>
        <taxon>Magnoliopsida</taxon>
        <taxon>eudicotyledons</taxon>
        <taxon>Gunneridae</taxon>
        <taxon>Pentapetalae</taxon>
        <taxon>rosids</taxon>
        <taxon>malvids</taxon>
        <taxon>Malvales</taxon>
        <taxon>Malvaceae</taxon>
        <taxon>Malvoideae</taxon>
        <taxon>Hibiscus</taxon>
    </lineage>
</organism>
<feature type="compositionally biased region" description="Polar residues" evidence="1">
    <location>
        <begin position="31"/>
        <end position="41"/>
    </location>
</feature>
<comment type="caution">
    <text evidence="2">The sequence shown here is derived from an EMBL/GenBank/DDBJ whole genome shotgun (WGS) entry which is preliminary data.</text>
</comment>